<keyword evidence="1" id="KW-0479">Metal-binding</keyword>
<accession>A0A3E2HS65</accession>
<evidence type="ECO:0000256" key="1">
    <source>
        <dbReference type="PIRSR" id="PIRSR605502-1"/>
    </source>
</evidence>
<dbReference type="OrthoDB" id="44736at2759"/>
<reference evidence="2 3" key="1">
    <citation type="submission" date="2018-05" db="EMBL/GenBank/DDBJ databases">
        <title>Draft genome sequence of Scytalidium lignicola DSM 105466, a ubiquitous saprotrophic fungus.</title>
        <authorList>
            <person name="Buettner E."/>
            <person name="Gebauer A.M."/>
            <person name="Hofrichter M."/>
            <person name="Liers C."/>
            <person name="Kellner H."/>
        </authorList>
    </citation>
    <scope>NUCLEOTIDE SEQUENCE [LARGE SCALE GENOMIC DNA]</scope>
    <source>
        <strain evidence="2 3">DSM 105466</strain>
    </source>
</reference>
<feature type="binding site" evidence="1">
    <location>
        <position position="388"/>
    </location>
    <ligand>
        <name>Mg(2+)</name>
        <dbReference type="ChEBI" id="CHEBI:18420"/>
        <label>1</label>
    </ligand>
</feature>
<keyword evidence="3" id="KW-1185">Reference proteome</keyword>
<feature type="non-terminal residue" evidence="2">
    <location>
        <position position="1"/>
    </location>
</feature>
<keyword evidence="1" id="KW-0460">Magnesium</keyword>
<dbReference type="SUPFAM" id="SSF101478">
    <property type="entry name" value="ADP-ribosylglycohydrolase"/>
    <property type="match status" value="1"/>
</dbReference>
<dbReference type="Proteomes" id="UP000258309">
    <property type="component" value="Unassembled WGS sequence"/>
</dbReference>
<sequence>MKIAQIHYQPSPLKELQERADNITRYAALAAEFGQGAQGTELLSDIKSALDAYLVRFANLAQNPPSDSDEPENLSAIRSRRPNGRRRLVDDLPIDYINRLRGSILGRGAGCTLGAAVEFHSVEYMEAWAKYFGDVYPPTDYFQRVPDPDRHRYIVGQMKDLTRGQMSFVPADDDTAYTLIGLLTMEAHGPDFTPQQQAEVWRRNFTLTSPENGSWGVYWGERKLLQNLESGVAVPDAGYRNNPNVQSIAAWTRADSWGYLAPGWPEKAAEFAYCDASINHRRNGVYGCMFFAAAISAAFVVDDPVEALRIGLQEIPDGCLLAEGIKWALEIAPQIPSYKEAARLVRERYAGMFEGHAVNNALFVVFGILIGRRDFTKVIGETMAMGFDNDCTTATAGSIVGAVVKEEGIPNHWIEPFQDRLQTYLKDLPQMVEMKDLVRRYEEQARVVSKLKT</sequence>
<gene>
    <name evidence="2" type="ORF">B7463_g83</name>
</gene>
<feature type="non-terminal residue" evidence="2">
    <location>
        <position position="453"/>
    </location>
</feature>
<dbReference type="STRING" id="5539.A0A3E2HS65"/>
<feature type="binding site" evidence="1">
    <location>
        <position position="390"/>
    </location>
    <ligand>
        <name>Mg(2+)</name>
        <dbReference type="ChEBI" id="CHEBI:18420"/>
        <label>1</label>
    </ligand>
</feature>
<dbReference type="EMBL" id="NCSJ02000001">
    <property type="protein sequence ID" value="RFU36213.1"/>
    <property type="molecule type" value="Genomic_DNA"/>
</dbReference>
<proteinExistence type="predicted"/>
<dbReference type="Pfam" id="PF03747">
    <property type="entry name" value="ADP_ribosyl_GH"/>
    <property type="match status" value="1"/>
</dbReference>
<comment type="caution">
    <text evidence="2">The sequence shown here is derived from an EMBL/GenBank/DDBJ whole genome shotgun (WGS) entry which is preliminary data.</text>
</comment>
<evidence type="ECO:0008006" key="4">
    <source>
        <dbReference type="Google" id="ProtNLM"/>
    </source>
</evidence>
<protein>
    <recommendedName>
        <fullName evidence="4">ADP-ribosylglycohydrolase family protein</fullName>
    </recommendedName>
</protein>
<dbReference type="InterPro" id="IPR036705">
    <property type="entry name" value="Ribosyl_crysJ1_sf"/>
</dbReference>
<dbReference type="AlphaFoldDB" id="A0A3E2HS65"/>
<dbReference type="InterPro" id="IPR005502">
    <property type="entry name" value="Ribosyl_crysJ1"/>
</dbReference>
<comment type="cofactor">
    <cofactor evidence="1">
        <name>Mg(2+)</name>
        <dbReference type="ChEBI" id="CHEBI:18420"/>
    </cofactor>
    <text evidence="1">Binds 2 magnesium ions per subunit.</text>
</comment>
<dbReference type="Gene3D" id="1.10.4080.10">
    <property type="entry name" value="ADP-ribosylation/Crystallin J1"/>
    <property type="match status" value="1"/>
</dbReference>
<evidence type="ECO:0000313" key="3">
    <source>
        <dbReference type="Proteomes" id="UP000258309"/>
    </source>
</evidence>
<organism evidence="2 3">
    <name type="scientific">Scytalidium lignicola</name>
    <name type="common">Hyphomycete</name>
    <dbReference type="NCBI Taxonomy" id="5539"/>
    <lineage>
        <taxon>Eukaryota</taxon>
        <taxon>Fungi</taxon>
        <taxon>Dikarya</taxon>
        <taxon>Ascomycota</taxon>
        <taxon>Pezizomycotina</taxon>
        <taxon>Leotiomycetes</taxon>
        <taxon>Leotiomycetes incertae sedis</taxon>
        <taxon>Scytalidium</taxon>
    </lineage>
</organism>
<evidence type="ECO:0000313" key="2">
    <source>
        <dbReference type="EMBL" id="RFU36213.1"/>
    </source>
</evidence>
<name>A0A3E2HS65_SCYLI</name>